<name>A0A409YTV3_9AGAR</name>
<evidence type="ECO:0000313" key="2">
    <source>
        <dbReference type="Proteomes" id="UP000284706"/>
    </source>
</evidence>
<gene>
    <name evidence="1" type="ORF">CVT26_006471</name>
</gene>
<reference evidence="1 2" key="1">
    <citation type="journal article" date="2018" name="Evol. Lett.">
        <title>Horizontal gene cluster transfer increased hallucinogenic mushroom diversity.</title>
        <authorList>
            <person name="Reynolds H.T."/>
            <person name="Vijayakumar V."/>
            <person name="Gluck-Thaler E."/>
            <person name="Korotkin H.B."/>
            <person name="Matheny P.B."/>
            <person name="Slot J.C."/>
        </authorList>
    </citation>
    <scope>NUCLEOTIDE SEQUENCE [LARGE SCALE GENOMIC DNA]</scope>
    <source>
        <strain evidence="1 2">SRW20</strain>
    </source>
</reference>
<dbReference type="EMBL" id="NHYE01000318">
    <property type="protein sequence ID" value="PPR06442.1"/>
    <property type="molecule type" value="Genomic_DNA"/>
</dbReference>
<dbReference type="AlphaFoldDB" id="A0A409YTV3"/>
<evidence type="ECO:0000313" key="1">
    <source>
        <dbReference type="EMBL" id="PPR06442.1"/>
    </source>
</evidence>
<dbReference type="InParanoid" id="A0A409YTV3"/>
<proteinExistence type="predicted"/>
<organism evidence="1 2">
    <name type="scientific">Gymnopilus dilepis</name>
    <dbReference type="NCBI Taxonomy" id="231916"/>
    <lineage>
        <taxon>Eukaryota</taxon>
        <taxon>Fungi</taxon>
        <taxon>Dikarya</taxon>
        <taxon>Basidiomycota</taxon>
        <taxon>Agaricomycotina</taxon>
        <taxon>Agaricomycetes</taxon>
        <taxon>Agaricomycetidae</taxon>
        <taxon>Agaricales</taxon>
        <taxon>Agaricineae</taxon>
        <taxon>Hymenogastraceae</taxon>
        <taxon>Gymnopilus</taxon>
    </lineage>
</organism>
<sequence length="136" mass="14732">MPHRLPSSLSVENENPRARFMAFPSQLVSAGSSSNLSGSRKDAYLKLSGSPTLPLSRRNTTLPCPSALWRRGCLGPPECGPSSQAPTSFVSSHLKLVRFKFEPHHLVAPSQRSPLLLHYHDVQSASLNSTDQGVDG</sequence>
<comment type="caution">
    <text evidence="1">The sequence shown here is derived from an EMBL/GenBank/DDBJ whole genome shotgun (WGS) entry which is preliminary data.</text>
</comment>
<protein>
    <submittedName>
        <fullName evidence="1">Uncharacterized protein</fullName>
    </submittedName>
</protein>
<keyword evidence="2" id="KW-1185">Reference proteome</keyword>
<accession>A0A409YTV3</accession>
<dbReference type="Proteomes" id="UP000284706">
    <property type="component" value="Unassembled WGS sequence"/>
</dbReference>